<dbReference type="Proteomes" id="UP000887576">
    <property type="component" value="Unplaced"/>
</dbReference>
<protein>
    <submittedName>
        <fullName evidence="2">Uncharacterized protein</fullName>
    </submittedName>
</protein>
<accession>A0AC34QTD1</accession>
<sequence length="869" mass="99249">MENNFTEANLNLAITESVYAIEDISFEVLLTRLFGQNVEAIPFELKTFIHRKFISQHKGLLRHLGKKHIYQQVKSGSSKFINDFLEALNDKDLEEMFDGVPQIQEKLNILMEEKIEKDLLTEFGQYFQTLKNKCAPAEIEEHFRTQLKNCFENGEMSCQIWDALNTWYQNGATLKNFKSFNIQISTGRDICYSKIVEAAKEIKTDNFANIEKITKILDKFLVKPSWKLKEKKLIISGRSIYFSKEIIKLMKKIEKNKIEQIEFYVADCFHLDSDVKLPGINFIITGKKAYIWGKRKIDLSGSKYEPGKSKARNASTLQEKGENGKDGLPGESSGNLTIFVREMVNPSDLTVYLDGGRGEDGQNGGDGFDGTDGVGVTQEELDQLCVKYSNVFSDSWNNFEDYSPPTNWKKTYGIWNLDNCYGYATYEDEHGRTIIYSYSGFLTKWYQIKNTYDLYFAVIGSLGKKGTQGGSNGFGGEGGYSGEARIENPETGESYSVTVVKKQGASGMDGICGKNRKYGINGNDMVVIDRSSLSDVCNPFYKSQKSYYGESAKCKLSFGQKYVMEADNRFNGKKLHIDKESACFVTFSITEMENNVVTVEKVVERKEHINKSKALAKNSIISEELIAKANNFLKNETIFLADECKEIALTAEKEEKNNEEQETLTEEIVILQQKQKKTITTFTSEGERKFGSKFNAHLLINRIEETGNIGTNEVIFQNMMDLFSIEIPFYQLETIKFHMILQINRILQSINDGKSCTLIAAEQNTNQNGINYNEIVNFAKDLRSRKQQKYEFSKFSSEIANAVEEFESVNCEIDQKIDAKAEKLFGIKKTIVDFGDLKFINEFFQNFHKFNVDKEMLMDVLRQDIFMLK</sequence>
<dbReference type="WBParaSite" id="JU765_v2.g19099.t1">
    <property type="protein sequence ID" value="JU765_v2.g19099.t1"/>
    <property type="gene ID" value="JU765_v2.g19099"/>
</dbReference>
<reference evidence="2" key="1">
    <citation type="submission" date="2022-11" db="UniProtKB">
        <authorList>
            <consortium name="WormBaseParasite"/>
        </authorList>
    </citation>
    <scope>IDENTIFICATION</scope>
</reference>
<evidence type="ECO:0000313" key="1">
    <source>
        <dbReference type="Proteomes" id="UP000887576"/>
    </source>
</evidence>
<proteinExistence type="predicted"/>
<organism evidence="1 2">
    <name type="scientific">Panagrolaimus sp. JU765</name>
    <dbReference type="NCBI Taxonomy" id="591449"/>
    <lineage>
        <taxon>Eukaryota</taxon>
        <taxon>Metazoa</taxon>
        <taxon>Ecdysozoa</taxon>
        <taxon>Nematoda</taxon>
        <taxon>Chromadorea</taxon>
        <taxon>Rhabditida</taxon>
        <taxon>Tylenchina</taxon>
        <taxon>Panagrolaimomorpha</taxon>
        <taxon>Panagrolaimoidea</taxon>
        <taxon>Panagrolaimidae</taxon>
        <taxon>Panagrolaimus</taxon>
    </lineage>
</organism>
<name>A0AC34QTD1_9BILA</name>
<evidence type="ECO:0000313" key="2">
    <source>
        <dbReference type="WBParaSite" id="JU765_v2.g19099.t1"/>
    </source>
</evidence>